<dbReference type="PRINTS" id="PR00080">
    <property type="entry name" value="SDRFAMILY"/>
</dbReference>
<accession>A0A1B1AM95</accession>
<dbReference type="PRINTS" id="PR00081">
    <property type="entry name" value="GDHRDH"/>
</dbReference>
<dbReference type="InterPro" id="IPR020904">
    <property type="entry name" value="Sc_DH/Rdtase_CS"/>
</dbReference>
<gene>
    <name evidence="3" type="ORF">ATE48_18215</name>
</gene>
<keyword evidence="4" id="KW-1185">Reference proteome</keyword>
<evidence type="ECO:0000259" key="2">
    <source>
        <dbReference type="SMART" id="SM00822"/>
    </source>
</evidence>
<proteinExistence type="inferred from homology"/>
<feature type="domain" description="Ketoreductase" evidence="2">
    <location>
        <begin position="8"/>
        <end position="196"/>
    </location>
</feature>
<dbReference type="Pfam" id="PF00106">
    <property type="entry name" value="adh_short"/>
    <property type="match status" value="1"/>
</dbReference>
<dbReference type="KEGG" id="cbot:ATE48_18215"/>
<dbReference type="GO" id="GO:0008202">
    <property type="term" value="P:steroid metabolic process"/>
    <property type="evidence" value="ECO:0007669"/>
    <property type="project" value="TreeGrafter"/>
</dbReference>
<protein>
    <submittedName>
        <fullName evidence="3">Oxidoreductase</fullName>
    </submittedName>
</protein>
<dbReference type="EMBL" id="CP013244">
    <property type="protein sequence ID" value="ANP47697.1"/>
    <property type="molecule type" value="Genomic_DNA"/>
</dbReference>
<dbReference type="InterPro" id="IPR057326">
    <property type="entry name" value="KR_dom"/>
</dbReference>
<dbReference type="Proteomes" id="UP000092498">
    <property type="component" value="Chromosome"/>
</dbReference>
<sequence>MTSGSLDRAVVVTGASTGIGRAAVAKAVREGAHVFPSVRKQSDADSLKAEFGEAVTPLLFDVVDEGAVRAGAAQVAAALGNRKLFGLLNNAGIAVAGPLLHLDTDELRKQFEINFFGVHNVTRAFADLLGADKSRTGNPGRIVMISSVGGQNGSPFVGPYSASKFAMEGYSQSLRRELMLYGIDVIVVGPGAIATPIWDKAGESDLSRFSNTDYAPMLKGVENYMLKQGHAGLPASDVGDLVWLCFTAPKPKTRYRILRNEFMDVTMPNLIGPRAVDKVIAKRLGFPKPK</sequence>
<evidence type="ECO:0000313" key="3">
    <source>
        <dbReference type="EMBL" id="ANP47697.1"/>
    </source>
</evidence>
<dbReference type="PANTHER" id="PTHR43313">
    <property type="entry name" value="SHORT-CHAIN DEHYDROGENASE/REDUCTASE FAMILY 9C"/>
    <property type="match status" value="1"/>
</dbReference>
<name>A0A1B1AM95_9PROT</name>
<evidence type="ECO:0000256" key="1">
    <source>
        <dbReference type="RuleBase" id="RU000363"/>
    </source>
</evidence>
<comment type="similarity">
    <text evidence="1">Belongs to the short-chain dehydrogenases/reductases (SDR) family.</text>
</comment>
<dbReference type="OrthoDB" id="9793825at2"/>
<dbReference type="GO" id="GO:0016491">
    <property type="term" value="F:oxidoreductase activity"/>
    <property type="evidence" value="ECO:0007669"/>
    <property type="project" value="TreeGrafter"/>
</dbReference>
<dbReference type="FunCoup" id="A0A1B1AM95">
    <property type="interactions" value="346"/>
</dbReference>
<dbReference type="RefSeq" id="WP_066774082.1">
    <property type="nucleotide sequence ID" value="NZ_CP013244.1"/>
</dbReference>
<dbReference type="SUPFAM" id="SSF51735">
    <property type="entry name" value="NAD(P)-binding Rossmann-fold domains"/>
    <property type="match status" value="1"/>
</dbReference>
<organism evidence="3 4">
    <name type="scientific">Candidatus Viadribacter manganicus</name>
    <dbReference type="NCBI Taxonomy" id="1759059"/>
    <lineage>
        <taxon>Bacteria</taxon>
        <taxon>Pseudomonadati</taxon>
        <taxon>Pseudomonadota</taxon>
        <taxon>Alphaproteobacteria</taxon>
        <taxon>Hyphomonadales</taxon>
        <taxon>Hyphomonadaceae</taxon>
        <taxon>Candidatus Viadribacter</taxon>
    </lineage>
</organism>
<dbReference type="PROSITE" id="PS00061">
    <property type="entry name" value="ADH_SHORT"/>
    <property type="match status" value="1"/>
</dbReference>
<dbReference type="InterPro" id="IPR036291">
    <property type="entry name" value="NAD(P)-bd_dom_sf"/>
</dbReference>
<dbReference type="InParanoid" id="A0A1B1AM95"/>
<dbReference type="SMART" id="SM00822">
    <property type="entry name" value="PKS_KR"/>
    <property type="match status" value="1"/>
</dbReference>
<dbReference type="AlphaFoldDB" id="A0A1B1AM95"/>
<dbReference type="STRING" id="1759059.ATE48_18215"/>
<evidence type="ECO:0000313" key="4">
    <source>
        <dbReference type="Proteomes" id="UP000092498"/>
    </source>
</evidence>
<dbReference type="InterPro" id="IPR002347">
    <property type="entry name" value="SDR_fam"/>
</dbReference>
<dbReference type="Gene3D" id="3.40.50.720">
    <property type="entry name" value="NAD(P)-binding Rossmann-like Domain"/>
    <property type="match status" value="1"/>
</dbReference>
<dbReference type="PANTHER" id="PTHR43313:SF1">
    <property type="entry name" value="3BETA-HYDROXYSTEROID DEHYDROGENASE DHS-16"/>
    <property type="match status" value="1"/>
</dbReference>
<reference evidence="3 4" key="1">
    <citation type="submission" date="2015-11" db="EMBL/GenBank/DDBJ databases">
        <title>Whole-Genome Sequence of Candidatus Oderbacter manganicum from the National Park Lower Oder Valley, Germany.</title>
        <authorList>
            <person name="Braun B."/>
            <person name="Liere K."/>
            <person name="Szewzyk U."/>
        </authorList>
    </citation>
    <scope>NUCLEOTIDE SEQUENCE [LARGE SCALE GENOMIC DNA]</scope>
    <source>
        <strain evidence="3 4">OTSz_A_272</strain>
    </source>
</reference>